<dbReference type="Proteomes" id="UP000621492">
    <property type="component" value="Unassembled WGS sequence"/>
</dbReference>
<accession>A0A9W5X5V2</accession>
<dbReference type="AlphaFoldDB" id="A0A9W5X5V2"/>
<name>A0A9W5X5V2_9BACI</name>
<evidence type="ECO:0000313" key="1">
    <source>
        <dbReference type="EMBL" id="GGB47146.1"/>
    </source>
</evidence>
<keyword evidence="2" id="KW-1185">Reference proteome</keyword>
<dbReference type="RefSeq" id="WP_088049534.1">
    <property type="nucleotide sequence ID" value="NZ_BMJD01000020.1"/>
</dbReference>
<evidence type="ECO:0008006" key="3">
    <source>
        <dbReference type="Google" id="ProtNLM"/>
    </source>
</evidence>
<protein>
    <recommendedName>
        <fullName evidence="3">Stage III sporulation protein AH</fullName>
    </recommendedName>
</protein>
<reference evidence="1" key="2">
    <citation type="submission" date="2020-09" db="EMBL/GenBank/DDBJ databases">
        <authorList>
            <person name="Sun Q."/>
            <person name="Zhou Y."/>
        </authorList>
    </citation>
    <scope>NUCLEOTIDE SEQUENCE</scope>
    <source>
        <strain evidence="1">CGMCC 1.15454</strain>
    </source>
</reference>
<dbReference type="EMBL" id="BMJD01000020">
    <property type="protein sequence ID" value="GGB47146.1"/>
    <property type="molecule type" value="Genomic_DNA"/>
</dbReference>
<gene>
    <name evidence="1" type="ORF">GCM10011409_25800</name>
</gene>
<sequence>MIINFLEDVKNESYEKLIDLAFSASDMFILVVRKDMGSTKEFDHVLEELSSSLIKRKKQKEWPSTKLLGWGKWAYVYYYRTDDHAKQVIKKVSKSLYSWEQHNLPEDLSFFIEGKPWLVNIAHESEAYIDTDDRYLLGEIKNIDGIAFEIEE</sequence>
<organism evidence="1 2">
    <name type="scientific">Lentibacillus populi</name>
    <dbReference type="NCBI Taxonomy" id="1827502"/>
    <lineage>
        <taxon>Bacteria</taxon>
        <taxon>Bacillati</taxon>
        <taxon>Bacillota</taxon>
        <taxon>Bacilli</taxon>
        <taxon>Bacillales</taxon>
        <taxon>Bacillaceae</taxon>
        <taxon>Lentibacillus</taxon>
    </lineage>
</organism>
<comment type="caution">
    <text evidence="1">The sequence shown here is derived from an EMBL/GenBank/DDBJ whole genome shotgun (WGS) entry which is preliminary data.</text>
</comment>
<evidence type="ECO:0000313" key="2">
    <source>
        <dbReference type="Proteomes" id="UP000621492"/>
    </source>
</evidence>
<reference evidence="1" key="1">
    <citation type="journal article" date="2014" name="Int. J. Syst. Evol. Microbiol.">
        <title>Complete genome sequence of Corynebacterium casei LMG S-19264T (=DSM 44701T), isolated from a smear-ripened cheese.</title>
        <authorList>
            <consortium name="US DOE Joint Genome Institute (JGI-PGF)"/>
            <person name="Walter F."/>
            <person name="Albersmeier A."/>
            <person name="Kalinowski J."/>
            <person name="Ruckert C."/>
        </authorList>
    </citation>
    <scope>NUCLEOTIDE SEQUENCE</scope>
    <source>
        <strain evidence="1">CGMCC 1.15454</strain>
    </source>
</reference>
<proteinExistence type="predicted"/>